<dbReference type="Proteomes" id="UP000203626">
    <property type="component" value="Segment"/>
</dbReference>
<dbReference type="KEGG" id="vg:28340374"/>
<gene>
    <name evidence="1" type="ORF">PTPV-Aus-047</name>
</gene>
<keyword evidence="2" id="KW-1185">Reference proteome</keyword>
<protein>
    <submittedName>
        <fullName evidence="1">Virus entry/fusion complex component</fullName>
    </submittedName>
</protein>
<proteinExistence type="predicted"/>
<accession>A0A1B1MRB2</accession>
<dbReference type="EMBL" id="KU980965">
    <property type="protein sequence ID" value="ANS71131.1"/>
    <property type="molecule type" value="Genomic_DNA"/>
</dbReference>
<sequence>MLLIVIFLLAFVFCSWLSISYLMPYLAILPETAFKPKKTNKVLMKR</sequence>
<dbReference type="RefSeq" id="YP_009268762.1">
    <property type="nucleotide sequence ID" value="NC_030656.1"/>
</dbReference>
<evidence type="ECO:0000313" key="2">
    <source>
        <dbReference type="Proteomes" id="UP000203626"/>
    </source>
</evidence>
<reference evidence="1 2" key="1">
    <citation type="journal article" date="2016" name="J. Gen. Virol.">
        <title>Genomic characterization of a novel poxvirus from a flying fox: evidence for a new genus?</title>
        <authorList>
            <person name="O'Dea M.A."/>
            <person name="Tu S.L."/>
            <person name="Pang S."/>
            <person name="De Ridder T."/>
            <person name="Jackson B."/>
            <person name="Upton C."/>
        </authorList>
    </citation>
    <scope>NUCLEOTIDE SEQUENCE [LARGE SCALE GENOMIC DNA]</scope>
    <source>
        <strain evidence="1 2">Australia</strain>
    </source>
</reference>
<organism evidence="1 2">
    <name type="scientific">Pteropox virus</name>
    <dbReference type="NCBI Taxonomy" id="1873698"/>
    <lineage>
        <taxon>Viruses</taxon>
        <taxon>Varidnaviria</taxon>
        <taxon>Bamfordvirae</taxon>
        <taxon>Nucleocytoviricota</taxon>
        <taxon>Pokkesviricetes</taxon>
        <taxon>Chitovirales</taxon>
        <taxon>Poxviridae</taxon>
        <taxon>Chordopoxvirinae</taxon>
        <taxon>Pteropopoxvirus</taxon>
        <taxon>Pteropopoxvirus pteropox</taxon>
    </lineage>
</organism>
<dbReference type="GeneID" id="28340374"/>
<name>A0A1B1MRB2_9POXV</name>
<evidence type="ECO:0000313" key="1">
    <source>
        <dbReference type="EMBL" id="ANS71131.1"/>
    </source>
</evidence>